<dbReference type="OMA" id="MIHQNQM"/>
<dbReference type="GeneID" id="5010829"/>
<dbReference type="Proteomes" id="UP000000600">
    <property type="component" value="Unassembled WGS sequence"/>
</dbReference>
<dbReference type="OrthoDB" id="303379at2759"/>
<keyword evidence="1" id="KW-0175">Coiled coil</keyword>
<feature type="compositionally biased region" description="Polar residues" evidence="2">
    <location>
        <begin position="550"/>
        <end position="560"/>
    </location>
</feature>
<dbReference type="AlphaFoldDB" id="A0BGI0"/>
<feature type="region of interest" description="Disordered" evidence="2">
    <location>
        <begin position="1"/>
        <end position="29"/>
    </location>
</feature>
<dbReference type="RefSeq" id="XP_001425045.1">
    <property type="nucleotide sequence ID" value="XM_001425008.1"/>
</dbReference>
<dbReference type="InParanoid" id="A0BGI0"/>
<name>A0BGI0_PARTE</name>
<feature type="coiled-coil region" evidence="1">
    <location>
        <begin position="49"/>
        <end position="167"/>
    </location>
</feature>
<sequence length="694" mass="83026">MLTTSPHVKSDKPYQQSPQYKKPHPYNPEASISLKNSINLKDFQFNEELEYYKNRSADLEQYARQLKNELDTTIIRMSKQGALDEKAELMIHQNQMLSQDIDKLQKNFAQKKTECELWKSKYEQQLNSAVQLKAQYELDLRKLSNELKLLEERNAILEKERSHEVEATKTNFSIQNEQQRHSYLTQIDLLENQLRKLREYADIRDKEIYELENKLTKVLQDREYVETKLLKDNDLYRTKLQEQERDNQIEMNNLRQKLDILNQGQLDNIKNQYMAQAEILDDEIEKLKGLLGIKNEEIKTLIDQNERLRANYEKEIETISLQFNVLKEKMFENEQRFQEESQQMENNLRSQHEIGVDTLKSHHENSNQILENQIAHLKGQVLEQTKQLEELQKIRQQLLQANIQDQENAQNIINNLKKEILEQQSRYQDQILQNYNDYELQKKELLNFNQQQQEFNQQLQQLLKLKEQQYETTLVQFKNMNDQLIVLIYQYAQNKLNDLYRDNEQIKAKFKVTVSEQEDLLNRQLKQIKQQEQKIQQLSSTSQRDKQNSERQITNLQNQNRQKEQQIGELKAQLKAAEENCEKIDNELQETKNTLQSQFEEQKYNFEQEMESIQTQKDEDLVSTKKIFEEKENSLNQELIKLKSNLSTQQTLNQELNQKLDQFGQQIQNVVNNSDVIKQYEVLSEINLVNRLRN</sequence>
<protein>
    <submittedName>
        <fullName evidence="3">Uncharacterized protein</fullName>
    </submittedName>
</protein>
<dbReference type="HOGENOM" id="CLU_022228_0_0_1"/>
<keyword evidence="4" id="KW-1185">Reference proteome</keyword>
<dbReference type="KEGG" id="ptm:GSPATT00028682001"/>
<feature type="region of interest" description="Disordered" evidence="2">
    <location>
        <begin position="536"/>
        <end position="564"/>
    </location>
</feature>
<dbReference type="EMBL" id="CT867993">
    <property type="protein sequence ID" value="CAK57647.1"/>
    <property type="molecule type" value="Genomic_DNA"/>
</dbReference>
<feature type="compositionally biased region" description="Polar residues" evidence="2">
    <location>
        <begin position="1"/>
        <end position="19"/>
    </location>
</feature>
<evidence type="ECO:0000313" key="4">
    <source>
        <dbReference type="Proteomes" id="UP000000600"/>
    </source>
</evidence>
<feature type="coiled-coil region" evidence="1">
    <location>
        <begin position="625"/>
        <end position="673"/>
    </location>
</feature>
<dbReference type="eggNOG" id="ENOG502SIHF">
    <property type="taxonomic scope" value="Eukaryota"/>
</dbReference>
<accession>A0BGI0</accession>
<reference evidence="3 4" key="1">
    <citation type="journal article" date="2006" name="Nature">
        <title>Global trends of whole-genome duplications revealed by the ciliate Paramecium tetraurelia.</title>
        <authorList>
            <consortium name="Genoscope"/>
            <person name="Aury J.-M."/>
            <person name="Jaillon O."/>
            <person name="Duret L."/>
            <person name="Noel B."/>
            <person name="Jubin C."/>
            <person name="Porcel B.M."/>
            <person name="Segurens B."/>
            <person name="Daubin V."/>
            <person name="Anthouard V."/>
            <person name="Aiach N."/>
            <person name="Arnaiz O."/>
            <person name="Billaut A."/>
            <person name="Beisson J."/>
            <person name="Blanc I."/>
            <person name="Bouhouche K."/>
            <person name="Camara F."/>
            <person name="Duharcourt S."/>
            <person name="Guigo R."/>
            <person name="Gogendeau D."/>
            <person name="Katinka M."/>
            <person name="Keller A.-M."/>
            <person name="Kissmehl R."/>
            <person name="Klotz C."/>
            <person name="Koll F."/>
            <person name="Le Moue A."/>
            <person name="Lepere C."/>
            <person name="Malinsky S."/>
            <person name="Nowacki M."/>
            <person name="Nowak J.K."/>
            <person name="Plattner H."/>
            <person name="Poulain J."/>
            <person name="Ruiz F."/>
            <person name="Serrano V."/>
            <person name="Zagulski M."/>
            <person name="Dessen P."/>
            <person name="Betermier M."/>
            <person name="Weissenbach J."/>
            <person name="Scarpelli C."/>
            <person name="Schachter V."/>
            <person name="Sperling L."/>
            <person name="Meyer E."/>
            <person name="Cohen J."/>
            <person name="Wincker P."/>
        </authorList>
    </citation>
    <scope>NUCLEOTIDE SEQUENCE [LARGE SCALE GENOMIC DNA]</scope>
    <source>
        <strain evidence="3 4">Stock d4-2</strain>
    </source>
</reference>
<evidence type="ECO:0000256" key="2">
    <source>
        <dbReference type="SAM" id="MobiDB-lite"/>
    </source>
</evidence>
<evidence type="ECO:0000256" key="1">
    <source>
        <dbReference type="SAM" id="Coils"/>
    </source>
</evidence>
<dbReference type="STRING" id="5888.A0BGI0"/>
<proteinExistence type="predicted"/>
<organism evidence="3 4">
    <name type="scientific">Paramecium tetraurelia</name>
    <dbReference type="NCBI Taxonomy" id="5888"/>
    <lineage>
        <taxon>Eukaryota</taxon>
        <taxon>Sar</taxon>
        <taxon>Alveolata</taxon>
        <taxon>Ciliophora</taxon>
        <taxon>Intramacronucleata</taxon>
        <taxon>Oligohymenophorea</taxon>
        <taxon>Peniculida</taxon>
        <taxon>Parameciidae</taxon>
        <taxon>Paramecium</taxon>
    </lineage>
</organism>
<evidence type="ECO:0000313" key="3">
    <source>
        <dbReference type="EMBL" id="CAK57647.1"/>
    </source>
</evidence>
<gene>
    <name evidence="3" type="ORF">GSPATT00028682001</name>
</gene>